<organism evidence="3 4">
    <name type="scientific">Candidatus Jettenia caeni</name>
    <dbReference type="NCBI Taxonomy" id="247490"/>
    <lineage>
        <taxon>Bacteria</taxon>
        <taxon>Pseudomonadati</taxon>
        <taxon>Planctomycetota</taxon>
        <taxon>Candidatus Brocadiia</taxon>
        <taxon>Candidatus Brocadiales</taxon>
        <taxon>Candidatus Brocadiaceae</taxon>
        <taxon>Candidatus Jettenia</taxon>
    </lineage>
</organism>
<comment type="caution">
    <text evidence="3">The sequence shown here is derived from an EMBL/GenBank/DDBJ whole genome shotgun (WGS) entry which is preliminary data.</text>
</comment>
<evidence type="ECO:0000256" key="2">
    <source>
        <dbReference type="SAM" id="Phobius"/>
    </source>
</evidence>
<keyword evidence="2" id="KW-0472">Membrane</keyword>
<sequence>MNFKKEEAFGSTVVIIAIVFILALAGSGLTFLDHKMLDGKTSELSGSAARMGLSMAIEGVQNKIGSETCSDPMWAAFFQDTDLNGDGIIARDGEVDNNWDGKFDISAVSKNVSIIGRNGVDDDGDGIIDDLPGVSGDPEIVPTSEDTNGNRQQDAPDGILEDAFGIILVDSYGQIVNEDIGIDRIPGYPYSVSMGHPLYGLYEAGYDPINNPDPKGDDYHPIFNPTGTEGNGKYDAGEPDFNNNGRLDTVENGLQKWLRYSKRIPMGTSTPGYGERSRDFLGNIHIKVIDANGKINLNGPGVLTALLLNYLLKVVELVPSAFNTPLTPVNESLPEDDDPMTSYIDERGDGRDRDDDSITDDGTYLGFNSRGIEYDCELYTTITSDPSINQKNNVGTTTARADDADAVLIIKYRNSLPGKRFRSIDQLLEVIRPGTSIPAVCAPPEQRPLLVRKAGRIFDRENINRDSAQDQAIYFDNLDEFEKLKDFVTVEGWEDTTTIKPDPFNPTSLMAEPRYPVNLNTAPKEILQTVIANGMKIMDAATFDAAKTLANTMLINRLQKPFTSWKDFEIFMDETIGTNTTKSSPPTEIDRRLFEKKKSLIAQLEPNTRLQRFNPNGILVRSLDKAHFGTPTTELSLSHSGYYEIDSLGIITSTVLKGIDDELLTVLYSGSSGDTITGGELGRKRIRVIAKTMDLLRHTTQKDFEDYGTSTVAKPFYTRSFFEANSYPENMKAADDIKMGSSTSTSLGFQPTAIAVDEITGNVYVGGNTDLAGDNHIGIWKYNKTDVPTLSQIGTATITGLASGTYITSLSIDPLFTATDFGRMYAGISNSNTIRVFDITGTTTPNRVIPRRRKDVEGVSGVIPKKITLDAGHKVIAAITSNSTNVLEWRYPPADVSAIPEVDDLSSLTDESNNGIDDDNDGTPDDIGTSTRGRPETLIDNDDSDVDGEIDDAVRPKPTQPKHPSSLSKTPLSISTGFSSPPVDIVFDNKLEQFFIAGTDTVVNYQDDVDSHLLEEITRIPLPFPFEVTAMTVDTNDGLLYILGASTSDELLKLTTTGTPTAFYELDSLPLGSVTTNTKQMVMDEEDDLIFVLSEGTVGTVTAVHARNERLQILPASEIGMETNNAVAIGIDSRRNRVYIAGTSTPELRMFEYRVDTPATTKQTWADGLIQLSHHAVPLGTVTQMLYSSNFQGDYHLMGTDTANQFGTGTPMLVGTGTPLLIVNGVTQAVNTGDSLFVPDAGTITVRLAPDGVITQTLSDSGSVSGGVVAYDLNTLLGKGTITANLDGRGIRCGAMEFWIKFPQITNPWAIPETVIDNRDNDGDGFIDDTGANPASNPETNAEDGIDDDGDGYGDDIIGIGINTNNKPDEIILSRLFYEVSMENEIFVTKNNGVPTREEQLSMIMGTSTAIKDSPPFTFDSLAGTYTVFSKLSLKDFGDTNNDGLIDNARLELERFSFPGTITVTGLFVNDVPFTNESIYPGSATYNTAGTTTFSLKPGVWKNIAYSWWIETDGSDNREDVEQNLFINGNLVDPGNPVDLGTDTSFILGTVSARLSDLNSGTSTSIFHIGTKIFESVTDRASFMATIDDLVVYNGTSSVTGNPKRFASSFGTSVFEKGEPYQDYNLNFRRDTSGRRFGDKNGNGVYDIGEAFDMGGLTFYDSSGEFYSFYGERFIDAGTSALANAYENGELYIDYNRNRRWDSGELYLNLDMDQNHNQGVSPGIRDSNNDGRLDDSGYIVRNFTKIVPVGSRIGTIAWTEYLPEKTDVSLELTLKALDGKVLWRWFGGDGASTGIRIDLPVPEDAVLEYRANLFAVGTQTESPVLDDITVTVIKKMPEILSVIE</sequence>
<accession>I3IR47</accession>
<evidence type="ECO:0000313" key="3">
    <source>
        <dbReference type="EMBL" id="GAB64192.1"/>
    </source>
</evidence>
<dbReference type="Proteomes" id="UP000002985">
    <property type="component" value="Unassembled WGS sequence"/>
</dbReference>
<dbReference type="OrthoDB" id="9803578at2"/>
<feature type="compositionally biased region" description="Polar residues" evidence="1">
    <location>
        <begin position="962"/>
        <end position="973"/>
    </location>
</feature>
<keyword evidence="2" id="KW-0812">Transmembrane</keyword>
<keyword evidence="4" id="KW-1185">Reference proteome</keyword>
<gene>
    <name evidence="3" type="ORF">KSU1_D0883</name>
</gene>
<feature type="region of interest" description="Disordered" evidence="1">
    <location>
        <begin position="901"/>
        <end position="973"/>
    </location>
</feature>
<feature type="compositionally biased region" description="Basic and acidic residues" evidence="1">
    <location>
        <begin position="344"/>
        <end position="356"/>
    </location>
</feature>
<dbReference type="EMBL" id="BAFH01000004">
    <property type="protein sequence ID" value="GAB64192.1"/>
    <property type="molecule type" value="Genomic_DNA"/>
</dbReference>
<evidence type="ECO:0000313" key="4">
    <source>
        <dbReference type="Proteomes" id="UP000002985"/>
    </source>
</evidence>
<evidence type="ECO:0000256" key="1">
    <source>
        <dbReference type="SAM" id="MobiDB-lite"/>
    </source>
</evidence>
<proteinExistence type="predicted"/>
<keyword evidence="2" id="KW-1133">Transmembrane helix</keyword>
<reference evidence="3 4" key="1">
    <citation type="journal article" date="2012" name="FEBS Lett.">
        <title>Anammox organism KSU-1 expresses a NirK-type copper-containing nitrite reductase instead of a NirS-type with cytochrome cd1.</title>
        <authorList>
            <person name="Hira D."/>
            <person name="Toh H."/>
            <person name="Migita C.T."/>
            <person name="Okubo H."/>
            <person name="Nishiyama T."/>
            <person name="Hattori M."/>
            <person name="Furukawa K."/>
            <person name="Fujii T."/>
        </authorList>
    </citation>
    <scope>NUCLEOTIDE SEQUENCE [LARGE SCALE GENOMIC DNA]</scope>
</reference>
<feature type="compositionally biased region" description="Acidic residues" evidence="1">
    <location>
        <begin position="939"/>
        <end position="951"/>
    </location>
</feature>
<protein>
    <submittedName>
        <fullName evidence="3">Uncharacterized protein</fullName>
    </submittedName>
</protein>
<feature type="region of interest" description="Disordered" evidence="1">
    <location>
        <begin position="326"/>
        <end position="360"/>
    </location>
</feature>
<name>I3IR47_9BACT</name>
<feature type="transmembrane region" description="Helical" evidence="2">
    <location>
        <begin position="12"/>
        <end position="32"/>
    </location>
</feature>
<dbReference type="SUPFAM" id="SSF63829">
    <property type="entry name" value="Calcium-dependent phosphotriesterase"/>
    <property type="match status" value="2"/>
</dbReference>
<feature type="region of interest" description="Disordered" evidence="1">
    <location>
        <begin position="1323"/>
        <end position="1350"/>
    </location>
</feature>
<feature type="compositionally biased region" description="Acidic residues" evidence="1">
    <location>
        <begin position="1341"/>
        <end position="1350"/>
    </location>
</feature>